<evidence type="ECO:0000313" key="2">
    <source>
        <dbReference type="Proteomes" id="UP001055879"/>
    </source>
</evidence>
<name>A0ACB8Z6U2_ARCLA</name>
<sequence>MRGLGGAVEGRVAGDSAGQGRGRVAGDVVVVSYLVGDGARLSERVLVLMIERDCYSSKAPIPGKNETEIGGECYSSNTSREKMGFSEGEVSEGRGRWWSAVKERERAMKGQQSEVAGIRGGSEGNRR</sequence>
<evidence type="ECO:0000313" key="1">
    <source>
        <dbReference type="EMBL" id="KAI3693078.1"/>
    </source>
</evidence>
<dbReference type="EMBL" id="CM042057">
    <property type="protein sequence ID" value="KAI3693078.1"/>
    <property type="molecule type" value="Genomic_DNA"/>
</dbReference>
<organism evidence="1 2">
    <name type="scientific">Arctium lappa</name>
    <name type="common">Greater burdock</name>
    <name type="synonym">Lappa major</name>
    <dbReference type="NCBI Taxonomy" id="4217"/>
    <lineage>
        <taxon>Eukaryota</taxon>
        <taxon>Viridiplantae</taxon>
        <taxon>Streptophyta</taxon>
        <taxon>Embryophyta</taxon>
        <taxon>Tracheophyta</taxon>
        <taxon>Spermatophyta</taxon>
        <taxon>Magnoliopsida</taxon>
        <taxon>eudicotyledons</taxon>
        <taxon>Gunneridae</taxon>
        <taxon>Pentapetalae</taxon>
        <taxon>asterids</taxon>
        <taxon>campanulids</taxon>
        <taxon>Asterales</taxon>
        <taxon>Asteraceae</taxon>
        <taxon>Carduoideae</taxon>
        <taxon>Cardueae</taxon>
        <taxon>Arctiinae</taxon>
        <taxon>Arctium</taxon>
    </lineage>
</organism>
<accession>A0ACB8Z6U2</accession>
<keyword evidence="2" id="KW-1185">Reference proteome</keyword>
<gene>
    <name evidence="1" type="ORF">L6452_32906</name>
</gene>
<comment type="caution">
    <text evidence="1">The sequence shown here is derived from an EMBL/GenBank/DDBJ whole genome shotgun (WGS) entry which is preliminary data.</text>
</comment>
<dbReference type="Proteomes" id="UP001055879">
    <property type="component" value="Linkage Group LG11"/>
</dbReference>
<reference evidence="2" key="1">
    <citation type="journal article" date="2022" name="Mol. Ecol. Resour.">
        <title>The genomes of chicory, endive, great burdock and yacon provide insights into Asteraceae palaeo-polyploidization history and plant inulin production.</title>
        <authorList>
            <person name="Fan W."/>
            <person name="Wang S."/>
            <person name="Wang H."/>
            <person name="Wang A."/>
            <person name="Jiang F."/>
            <person name="Liu H."/>
            <person name="Zhao H."/>
            <person name="Xu D."/>
            <person name="Zhang Y."/>
        </authorList>
    </citation>
    <scope>NUCLEOTIDE SEQUENCE [LARGE SCALE GENOMIC DNA]</scope>
    <source>
        <strain evidence="2">cv. Niubang</strain>
    </source>
</reference>
<reference evidence="1 2" key="2">
    <citation type="journal article" date="2022" name="Mol. Ecol. Resour.">
        <title>The genomes of chicory, endive, great burdock and yacon provide insights into Asteraceae paleo-polyploidization history and plant inulin production.</title>
        <authorList>
            <person name="Fan W."/>
            <person name="Wang S."/>
            <person name="Wang H."/>
            <person name="Wang A."/>
            <person name="Jiang F."/>
            <person name="Liu H."/>
            <person name="Zhao H."/>
            <person name="Xu D."/>
            <person name="Zhang Y."/>
        </authorList>
    </citation>
    <scope>NUCLEOTIDE SEQUENCE [LARGE SCALE GENOMIC DNA]</scope>
    <source>
        <strain evidence="2">cv. Niubang</strain>
    </source>
</reference>
<proteinExistence type="predicted"/>
<protein>
    <submittedName>
        <fullName evidence="1">Uncharacterized protein</fullName>
    </submittedName>
</protein>